<dbReference type="Gene3D" id="2.170.120.40">
    <property type="entry name" value="YbbR-like domain"/>
    <property type="match status" value="1"/>
</dbReference>
<dbReference type="PANTHER" id="PTHR37804:SF1">
    <property type="entry name" value="CDAA REGULATORY PROTEIN CDAR"/>
    <property type="match status" value="1"/>
</dbReference>
<sequence>MHSLSKTYHIFRGFLFKLLNREFLFFLFFLALSGIFWLMMTLNETYEQEIPVGLRLTGIPKNVVMTTEMSDTAYITVRDKGFMLLSYITSSKLHPLTYNFSDYADRQTNKGQLSVADIQKSVRQQLFASTVITAIKAERLEFYFNYGLNKEVEVKLVGNVVPASNFYLSHVQFSPEKVVVYATKDKLDSIHSVTTEYQNIVNFDDTVVRKVRLKPIVGAKIVPSTISLTLYPDILTEESVEVPITAINKPEGLTVRTFPQKVKVRFTVGASMFRTIRPSDFQVVVDYREIAARPSDKCNLYLQSKPRGVSNAHLEIKQIDYLIEQ</sequence>
<proteinExistence type="predicted"/>
<evidence type="ECO:0000313" key="2">
    <source>
        <dbReference type="EMBL" id="EFA43929.1"/>
    </source>
</evidence>
<keyword evidence="3" id="KW-1185">Reference proteome</keyword>
<accession>D1PXG2</accession>
<dbReference type="InterPro" id="IPR012505">
    <property type="entry name" value="YbbR"/>
</dbReference>
<evidence type="ECO:0000313" key="3">
    <source>
        <dbReference type="Proteomes" id="UP000003160"/>
    </source>
</evidence>
<comment type="caution">
    <text evidence="2">The sequence shown here is derived from an EMBL/GenBank/DDBJ whole genome shotgun (WGS) entry which is preliminary data.</text>
</comment>
<protein>
    <submittedName>
        <fullName evidence="2">YbbR-like protein</fullName>
    </submittedName>
</protein>
<dbReference type="Gene3D" id="2.170.120.30">
    <property type="match status" value="1"/>
</dbReference>
<dbReference type="OrthoDB" id="1115707at2"/>
<keyword evidence="1" id="KW-0812">Transmembrane</keyword>
<dbReference type="Proteomes" id="UP000003160">
    <property type="component" value="Unassembled WGS sequence"/>
</dbReference>
<dbReference type="HOGENOM" id="CLU_069602_0_0_10"/>
<feature type="transmembrane region" description="Helical" evidence="1">
    <location>
        <begin position="21"/>
        <end position="40"/>
    </location>
</feature>
<dbReference type="EMBL" id="ACKS01000070">
    <property type="protein sequence ID" value="EFA43929.1"/>
    <property type="molecule type" value="Genomic_DNA"/>
</dbReference>
<dbReference type="AlphaFoldDB" id="D1PXG2"/>
<name>D1PXG2_9BACT</name>
<dbReference type="PANTHER" id="PTHR37804">
    <property type="entry name" value="CDAA REGULATORY PROTEIN CDAR"/>
    <property type="match status" value="1"/>
</dbReference>
<keyword evidence="1" id="KW-1133">Transmembrane helix</keyword>
<dbReference type="Pfam" id="PF07949">
    <property type="entry name" value="YbbR"/>
    <property type="match status" value="1"/>
</dbReference>
<dbReference type="InterPro" id="IPR053154">
    <property type="entry name" value="c-di-AMP_regulator"/>
</dbReference>
<reference evidence="2 3" key="1">
    <citation type="submission" date="2009-10" db="EMBL/GenBank/DDBJ databases">
        <authorList>
            <person name="Qin X."/>
            <person name="Bachman B."/>
            <person name="Battles P."/>
            <person name="Bell A."/>
            <person name="Bess C."/>
            <person name="Bickham C."/>
            <person name="Chaboub L."/>
            <person name="Chen D."/>
            <person name="Coyle M."/>
            <person name="Deiros D.R."/>
            <person name="Dinh H."/>
            <person name="Forbes L."/>
            <person name="Fowler G."/>
            <person name="Francisco L."/>
            <person name="Fu Q."/>
            <person name="Gubbala S."/>
            <person name="Hale W."/>
            <person name="Han Y."/>
            <person name="Hemphill L."/>
            <person name="Highlander S.K."/>
            <person name="Hirani K."/>
            <person name="Hogues M."/>
            <person name="Jackson L."/>
            <person name="Jakkamsetti A."/>
            <person name="Javaid M."/>
            <person name="Jiang H."/>
            <person name="Korchina V."/>
            <person name="Kovar C."/>
            <person name="Lara F."/>
            <person name="Lee S."/>
            <person name="Mata R."/>
            <person name="Mathew T."/>
            <person name="Moen C."/>
            <person name="Morales K."/>
            <person name="Munidasa M."/>
            <person name="Nazareth L."/>
            <person name="Ngo R."/>
            <person name="Nguyen L."/>
            <person name="Okwuonu G."/>
            <person name="Ongeri F."/>
            <person name="Patil S."/>
            <person name="Petrosino J."/>
            <person name="Pham C."/>
            <person name="Pham P."/>
            <person name="Pu L.-L."/>
            <person name="Puazo M."/>
            <person name="Raj R."/>
            <person name="Reid J."/>
            <person name="Rouhana J."/>
            <person name="Saada N."/>
            <person name="Shang Y."/>
            <person name="Simmons D."/>
            <person name="Thornton R."/>
            <person name="Warren J."/>
            <person name="Weissenberger G."/>
            <person name="Zhang J."/>
            <person name="Zhang L."/>
            <person name="Zhou C."/>
            <person name="Zhu D."/>
            <person name="Muzny D."/>
            <person name="Worley K."/>
            <person name="Gibbs R."/>
        </authorList>
    </citation>
    <scope>NUCLEOTIDE SEQUENCE [LARGE SCALE GENOMIC DNA]</scope>
    <source>
        <strain evidence="2 3">DSM 17361</strain>
    </source>
</reference>
<gene>
    <name evidence="2" type="ORF">HMPREF0645_1647</name>
</gene>
<dbReference type="eggNOG" id="COG4856">
    <property type="taxonomic scope" value="Bacteria"/>
</dbReference>
<evidence type="ECO:0000256" key="1">
    <source>
        <dbReference type="SAM" id="Phobius"/>
    </source>
</evidence>
<dbReference type="RefSeq" id="WP_007173750.1">
    <property type="nucleotide sequence ID" value="NZ_GG704781.1"/>
</dbReference>
<organism evidence="2 3">
    <name type="scientific">Hallella bergensis DSM 17361</name>
    <dbReference type="NCBI Taxonomy" id="585502"/>
    <lineage>
        <taxon>Bacteria</taxon>
        <taxon>Pseudomonadati</taxon>
        <taxon>Bacteroidota</taxon>
        <taxon>Bacteroidia</taxon>
        <taxon>Bacteroidales</taxon>
        <taxon>Prevotellaceae</taxon>
        <taxon>Hallella</taxon>
    </lineage>
</organism>
<keyword evidence="1" id="KW-0472">Membrane</keyword>